<evidence type="ECO:0000313" key="10">
    <source>
        <dbReference type="Proteomes" id="UP001595696"/>
    </source>
</evidence>
<feature type="transmembrane region" description="Helical" evidence="7">
    <location>
        <begin position="177"/>
        <end position="197"/>
    </location>
</feature>
<dbReference type="PROSITE" id="PS51257">
    <property type="entry name" value="PROKAR_LIPOPROTEIN"/>
    <property type="match status" value="1"/>
</dbReference>
<comment type="caution">
    <text evidence="9">The sequence shown here is derived from an EMBL/GenBank/DDBJ whole genome shotgun (WGS) entry which is preliminary data.</text>
</comment>
<dbReference type="Pfam" id="PF00892">
    <property type="entry name" value="EamA"/>
    <property type="match status" value="1"/>
</dbReference>
<name>A0ABV8DLR1_9NOCA</name>
<dbReference type="InterPro" id="IPR050638">
    <property type="entry name" value="AA-Vitamin_Transporters"/>
</dbReference>
<dbReference type="SUPFAM" id="SSF103481">
    <property type="entry name" value="Multidrug resistance efflux transporter EmrE"/>
    <property type="match status" value="2"/>
</dbReference>
<evidence type="ECO:0000256" key="1">
    <source>
        <dbReference type="ARBA" id="ARBA00004141"/>
    </source>
</evidence>
<dbReference type="Proteomes" id="UP001595696">
    <property type="component" value="Unassembled WGS sequence"/>
</dbReference>
<feature type="transmembrane region" description="Helical" evidence="7">
    <location>
        <begin position="124"/>
        <end position="142"/>
    </location>
</feature>
<reference evidence="10" key="1">
    <citation type="journal article" date="2019" name="Int. J. Syst. Evol. Microbiol.">
        <title>The Global Catalogue of Microorganisms (GCM) 10K type strain sequencing project: providing services to taxonomists for standard genome sequencing and annotation.</title>
        <authorList>
            <consortium name="The Broad Institute Genomics Platform"/>
            <consortium name="The Broad Institute Genome Sequencing Center for Infectious Disease"/>
            <person name="Wu L."/>
            <person name="Ma J."/>
        </authorList>
    </citation>
    <scope>NUCLEOTIDE SEQUENCE [LARGE SCALE GENOMIC DNA]</scope>
    <source>
        <strain evidence="10">CGMCC 4.7330</strain>
    </source>
</reference>
<proteinExistence type="inferred from homology"/>
<keyword evidence="4 7" id="KW-1133">Transmembrane helix</keyword>
<dbReference type="EMBL" id="JBHSAX010000003">
    <property type="protein sequence ID" value="MFC3960953.1"/>
    <property type="molecule type" value="Genomic_DNA"/>
</dbReference>
<keyword evidence="10" id="KW-1185">Reference proteome</keyword>
<comment type="subcellular location">
    <subcellularLocation>
        <location evidence="1">Membrane</location>
        <topology evidence="1">Multi-pass membrane protein</topology>
    </subcellularLocation>
</comment>
<dbReference type="PANTHER" id="PTHR32322">
    <property type="entry name" value="INNER MEMBRANE TRANSPORTER"/>
    <property type="match status" value="1"/>
</dbReference>
<accession>A0ABV8DLR1</accession>
<dbReference type="InterPro" id="IPR037185">
    <property type="entry name" value="EmrE-like"/>
</dbReference>
<keyword evidence="5 7" id="KW-0472">Membrane</keyword>
<feature type="transmembrane region" description="Helical" evidence="7">
    <location>
        <begin position="148"/>
        <end position="170"/>
    </location>
</feature>
<evidence type="ECO:0000256" key="7">
    <source>
        <dbReference type="SAM" id="Phobius"/>
    </source>
</evidence>
<dbReference type="InterPro" id="IPR000620">
    <property type="entry name" value="EamA_dom"/>
</dbReference>
<evidence type="ECO:0000256" key="5">
    <source>
        <dbReference type="ARBA" id="ARBA00023136"/>
    </source>
</evidence>
<sequence>MLSTSRAIVAGSVGMAFVGGCVVVSGTLADAPFHTAQALRYAVACALLVGWARTSGRALHRPRGAEWWWLIGVALTGLVAFNIALVRGSRHAEPAVLAVAVACVPIALAALGPVLEGRAPRTRVLAAAAVVSAGAAVVEGFGRSDAVGLLWALTVFASEAGFTLLAVPVLKRHGPEGVSVHTTWIGAAIFAVLGIRAEGPGAALALGRAELLAIGYLAVGVTAVAFVLWYSCVRTLGAGPAGLLTGVAPVTAALTSVAVLGTVPGFPVWAGTALIVLGLAVGLHARSPGRTRQGVARERPTENLPQRETGCAGVG</sequence>
<feature type="transmembrane region" description="Helical" evidence="7">
    <location>
        <begin position="92"/>
        <end position="112"/>
    </location>
</feature>
<feature type="transmembrane region" description="Helical" evidence="7">
    <location>
        <begin position="266"/>
        <end position="285"/>
    </location>
</feature>
<evidence type="ECO:0000256" key="4">
    <source>
        <dbReference type="ARBA" id="ARBA00022989"/>
    </source>
</evidence>
<keyword evidence="3 7" id="KW-0812">Transmembrane</keyword>
<gene>
    <name evidence="9" type="ORF">ACFO0B_02995</name>
</gene>
<organism evidence="9 10">
    <name type="scientific">Nocardia jiangsuensis</name>
    <dbReference type="NCBI Taxonomy" id="1691563"/>
    <lineage>
        <taxon>Bacteria</taxon>
        <taxon>Bacillati</taxon>
        <taxon>Actinomycetota</taxon>
        <taxon>Actinomycetes</taxon>
        <taxon>Mycobacteriales</taxon>
        <taxon>Nocardiaceae</taxon>
        <taxon>Nocardia</taxon>
    </lineage>
</organism>
<evidence type="ECO:0000256" key="2">
    <source>
        <dbReference type="ARBA" id="ARBA00007362"/>
    </source>
</evidence>
<evidence type="ECO:0000313" key="9">
    <source>
        <dbReference type="EMBL" id="MFC3960953.1"/>
    </source>
</evidence>
<comment type="similarity">
    <text evidence="2">Belongs to the EamA transporter family.</text>
</comment>
<feature type="transmembrane region" description="Helical" evidence="7">
    <location>
        <begin position="38"/>
        <end position="55"/>
    </location>
</feature>
<feature type="transmembrane region" description="Helical" evidence="7">
    <location>
        <begin position="241"/>
        <end position="260"/>
    </location>
</feature>
<evidence type="ECO:0000259" key="8">
    <source>
        <dbReference type="Pfam" id="PF00892"/>
    </source>
</evidence>
<dbReference type="RefSeq" id="WP_378610718.1">
    <property type="nucleotide sequence ID" value="NZ_JBHSAX010000003.1"/>
</dbReference>
<feature type="region of interest" description="Disordered" evidence="6">
    <location>
        <begin position="290"/>
        <end position="315"/>
    </location>
</feature>
<evidence type="ECO:0000256" key="3">
    <source>
        <dbReference type="ARBA" id="ARBA00022692"/>
    </source>
</evidence>
<feature type="domain" description="EamA" evidence="8">
    <location>
        <begin position="148"/>
        <end position="281"/>
    </location>
</feature>
<protein>
    <submittedName>
        <fullName evidence="9">DMT family transporter</fullName>
    </submittedName>
</protein>
<dbReference type="PANTHER" id="PTHR32322:SF2">
    <property type="entry name" value="EAMA DOMAIN-CONTAINING PROTEIN"/>
    <property type="match status" value="1"/>
</dbReference>
<feature type="transmembrane region" description="Helical" evidence="7">
    <location>
        <begin position="209"/>
        <end position="229"/>
    </location>
</feature>
<evidence type="ECO:0000256" key="6">
    <source>
        <dbReference type="SAM" id="MobiDB-lite"/>
    </source>
</evidence>
<feature type="transmembrane region" description="Helical" evidence="7">
    <location>
        <begin position="7"/>
        <end position="26"/>
    </location>
</feature>
<feature type="transmembrane region" description="Helical" evidence="7">
    <location>
        <begin position="67"/>
        <end position="86"/>
    </location>
</feature>